<dbReference type="GO" id="GO:0003964">
    <property type="term" value="F:RNA-directed DNA polymerase activity"/>
    <property type="evidence" value="ECO:0007669"/>
    <property type="project" value="UniProtKB-KW"/>
</dbReference>
<evidence type="ECO:0000256" key="3">
    <source>
        <dbReference type="ARBA" id="ARBA00022695"/>
    </source>
</evidence>
<dbReference type="OrthoDB" id="2286242at2759"/>
<dbReference type="PROSITE" id="PS50878">
    <property type="entry name" value="RT_POL"/>
    <property type="match status" value="1"/>
</dbReference>
<accession>A0A6H5IPD1</accession>
<feature type="compositionally biased region" description="Low complexity" evidence="8">
    <location>
        <begin position="815"/>
        <end position="829"/>
    </location>
</feature>
<keyword evidence="4" id="KW-0540">Nuclease</keyword>
<evidence type="ECO:0000256" key="6">
    <source>
        <dbReference type="ARBA" id="ARBA00022801"/>
    </source>
</evidence>
<evidence type="ECO:0000256" key="1">
    <source>
        <dbReference type="ARBA" id="ARBA00012493"/>
    </source>
</evidence>
<dbReference type="GO" id="GO:0016787">
    <property type="term" value="F:hydrolase activity"/>
    <property type="evidence" value="ECO:0007669"/>
    <property type="project" value="UniProtKB-KW"/>
</dbReference>
<keyword evidence="6" id="KW-0378">Hydrolase</keyword>
<dbReference type="CDD" id="cd01647">
    <property type="entry name" value="RT_LTR"/>
    <property type="match status" value="1"/>
</dbReference>
<name>A0A6H5IPD1_9HYME</name>
<dbReference type="Gene3D" id="3.30.70.270">
    <property type="match status" value="2"/>
</dbReference>
<keyword evidence="5" id="KW-0255">Endonuclease</keyword>
<dbReference type="EMBL" id="CADCXV010000919">
    <property type="protein sequence ID" value="CAB0038666.1"/>
    <property type="molecule type" value="Genomic_DNA"/>
</dbReference>
<feature type="region of interest" description="Disordered" evidence="8">
    <location>
        <begin position="810"/>
        <end position="852"/>
    </location>
</feature>
<dbReference type="Pfam" id="PF17921">
    <property type="entry name" value="Integrase_H2C2"/>
    <property type="match status" value="1"/>
</dbReference>
<reference evidence="10 11" key="1">
    <citation type="submission" date="2020-02" db="EMBL/GenBank/DDBJ databases">
        <authorList>
            <person name="Ferguson B K."/>
        </authorList>
    </citation>
    <scope>NUCLEOTIDE SEQUENCE [LARGE SCALE GENOMIC DNA]</scope>
</reference>
<dbReference type="Gene3D" id="1.10.340.70">
    <property type="match status" value="1"/>
</dbReference>
<dbReference type="PANTHER" id="PTHR37984">
    <property type="entry name" value="PROTEIN CBG26694"/>
    <property type="match status" value="1"/>
</dbReference>
<keyword evidence="7" id="KW-0695">RNA-directed DNA polymerase</keyword>
<dbReference type="InterPro" id="IPR043128">
    <property type="entry name" value="Rev_trsase/Diguanyl_cyclase"/>
</dbReference>
<dbReference type="InterPro" id="IPR041373">
    <property type="entry name" value="RT_RNaseH"/>
</dbReference>
<feature type="domain" description="Reverse transcriptase" evidence="9">
    <location>
        <begin position="186"/>
        <end position="366"/>
    </location>
</feature>
<evidence type="ECO:0000313" key="10">
    <source>
        <dbReference type="EMBL" id="CAB0038666.1"/>
    </source>
</evidence>
<proteinExistence type="predicted"/>
<dbReference type="InterPro" id="IPR000477">
    <property type="entry name" value="RT_dom"/>
</dbReference>
<keyword evidence="3" id="KW-0548">Nucleotidyltransferase</keyword>
<keyword evidence="2" id="KW-0808">Transferase</keyword>
<protein>
    <recommendedName>
        <fullName evidence="1">RNA-directed DNA polymerase</fullName>
        <ecNumber evidence="1">2.7.7.49</ecNumber>
    </recommendedName>
</protein>
<dbReference type="InterPro" id="IPR043502">
    <property type="entry name" value="DNA/RNA_pol_sf"/>
</dbReference>
<dbReference type="Proteomes" id="UP000479190">
    <property type="component" value="Unassembled WGS sequence"/>
</dbReference>
<dbReference type="EC" id="2.7.7.49" evidence="1"/>
<evidence type="ECO:0000256" key="8">
    <source>
        <dbReference type="SAM" id="MobiDB-lite"/>
    </source>
</evidence>
<dbReference type="Gene3D" id="3.10.10.10">
    <property type="entry name" value="HIV Type 1 Reverse Transcriptase, subunit A, domain 1"/>
    <property type="match status" value="1"/>
</dbReference>
<dbReference type="FunFam" id="1.10.340.70:FF:000001">
    <property type="entry name" value="Retrovirus-related Pol polyprotein from transposon gypsy-like Protein"/>
    <property type="match status" value="1"/>
</dbReference>
<keyword evidence="11" id="KW-1185">Reference proteome</keyword>
<dbReference type="AlphaFoldDB" id="A0A6H5IPD1"/>
<dbReference type="PANTHER" id="PTHR37984:SF5">
    <property type="entry name" value="PROTEIN NYNRIN-LIKE"/>
    <property type="match status" value="1"/>
</dbReference>
<gene>
    <name evidence="10" type="ORF">TBRA_LOCUS10440</name>
</gene>
<dbReference type="GO" id="GO:0004519">
    <property type="term" value="F:endonuclease activity"/>
    <property type="evidence" value="ECO:0007669"/>
    <property type="project" value="UniProtKB-KW"/>
</dbReference>
<dbReference type="InterPro" id="IPR050951">
    <property type="entry name" value="Retrovirus_Pol_polyprotein"/>
</dbReference>
<evidence type="ECO:0000256" key="7">
    <source>
        <dbReference type="ARBA" id="ARBA00022918"/>
    </source>
</evidence>
<dbReference type="InterPro" id="IPR041588">
    <property type="entry name" value="Integrase_H2C2"/>
</dbReference>
<evidence type="ECO:0000313" key="11">
    <source>
        <dbReference type="Proteomes" id="UP000479190"/>
    </source>
</evidence>
<evidence type="ECO:0000256" key="2">
    <source>
        <dbReference type="ARBA" id="ARBA00022679"/>
    </source>
</evidence>
<sequence>MDSGAQCCLAGPKMMQDLADRIRPSPTVIGFANSQDESSSGCLPVMLQVDREAGGVVLECVEILPVEMVLGADFGRRWKVDIGMGRDQWRSNDGPWHDFARPSDTKMRNYAITAECAGITVKPSERELVLQQVMRLIPDVSGELGYTDKIKHKIELIEGARPVCQRARRMSDKMEKIAIEHVSKMLREGIIEEACSEWNSAPVIVKKSDGSHRFCVDYRDLNKVTKKDGYPCKNMDKILDKLRKARYISKIDLKSAYHQVLMEESSKEYTAFSVPGLGQFQFRRLPFGLKCAPMTFQRLMDKLFCSKVEKHVFAYLDDIILVTETFEQHMVWLERVIRTLIDAKLVVNRDKCEFCCQSVKFLGYVLDSSGLRVDSDRVRPIYEYPAPKNVKQVRRLLGMVGWYSRFIKNEAEIKVPAFEAFTQRRGLCVGPRAGESFRCVEALLVGSSGAGETGLLEGGVLIQTDASDYAVGAVLTQEYEDGEHPVYYVSRVLSRAYTRRQRRSVLAVINRKIRPYVEGSRFKVVTDHRALTWLRNFKDPQGRVARWAFKLMEYDFEIVYRKGSVHYVPDALSRAFDKEVCAFEKIEDEWYLKKRLDVQREPSKFKDWTIEDDMLYKRGRSALLDPVTNAENGWRLVVPAERRQRVLFDAHSLTSSGHLGAKKTYDRAACEYWWPDGRQQRQQQRRAEAVVCSSGRWWWRREDPIGVLDGEWWERGGAELCTSLRQRGGKGQPRCGGRAGELSLQGRAWRLSVVTTRAGGDAGGGGLRRVASNLSGYPSGGGGDLIGLGGERRPRGLPLPLTGVAANRCREEARSQATATSQQAGPAPAHAVTRRGTSSEPRQQHRHGGGAV</sequence>
<evidence type="ECO:0000256" key="5">
    <source>
        <dbReference type="ARBA" id="ARBA00022759"/>
    </source>
</evidence>
<evidence type="ECO:0000259" key="9">
    <source>
        <dbReference type="PROSITE" id="PS50878"/>
    </source>
</evidence>
<dbReference type="Pfam" id="PF00078">
    <property type="entry name" value="RVT_1"/>
    <property type="match status" value="1"/>
</dbReference>
<dbReference type="CDD" id="cd09274">
    <property type="entry name" value="RNase_HI_RT_Ty3"/>
    <property type="match status" value="1"/>
</dbReference>
<dbReference type="Pfam" id="PF17917">
    <property type="entry name" value="RT_RNaseH"/>
    <property type="match status" value="1"/>
</dbReference>
<evidence type="ECO:0000256" key="4">
    <source>
        <dbReference type="ARBA" id="ARBA00022722"/>
    </source>
</evidence>
<dbReference type="SUPFAM" id="SSF56672">
    <property type="entry name" value="DNA/RNA polymerases"/>
    <property type="match status" value="1"/>
</dbReference>
<organism evidence="10 11">
    <name type="scientific">Trichogramma brassicae</name>
    <dbReference type="NCBI Taxonomy" id="86971"/>
    <lineage>
        <taxon>Eukaryota</taxon>
        <taxon>Metazoa</taxon>
        <taxon>Ecdysozoa</taxon>
        <taxon>Arthropoda</taxon>
        <taxon>Hexapoda</taxon>
        <taxon>Insecta</taxon>
        <taxon>Pterygota</taxon>
        <taxon>Neoptera</taxon>
        <taxon>Endopterygota</taxon>
        <taxon>Hymenoptera</taxon>
        <taxon>Apocrita</taxon>
        <taxon>Proctotrupomorpha</taxon>
        <taxon>Chalcidoidea</taxon>
        <taxon>Trichogrammatidae</taxon>
        <taxon>Trichogramma</taxon>
    </lineage>
</organism>